<protein>
    <submittedName>
        <fullName evidence="1">Uncharacterized protein</fullName>
    </submittedName>
</protein>
<name>A0AAV2JG40_KNICA</name>
<dbReference type="AlphaFoldDB" id="A0AAV2JG40"/>
<keyword evidence="2" id="KW-1185">Reference proteome</keyword>
<accession>A0AAV2JG40</accession>
<evidence type="ECO:0000313" key="2">
    <source>
        <dbReference type="Proteomes" id="UP001497482"/>
    </source>
</evidence>
<reference evidence="1 2" key="1">
    <citation type="submission" date="2024-04" db="EMBL/GenBank/DDBJ databases">
        <authorList>
            <person name="Waldvogel A.-M."/>
            <person name="Schoenle A."/>
        </authorList>
    </citation>
    <scope>NUCLEOTIDE SEQUENCE [LARGE SCALE GENOMIC DNA]</scope>
</reference>
<sequence length="170" mass="18882">MDLGCPRQQNKMEENPRSLNLDKYRISFKSYTSEYQNQPSGSTSIGAIASSTVGLSENEPQPGNDSLRKLLKEKAPNLLLEFESSGSLSITSRKLLVKVSVSHLVEQKGFYPSKDDKILLARSIVSLSLAKDKLPGKKMKDLSISLTQFPIACLILKKPVSRVPFKRSRV</sequence>
<organism evidence="1 2">
    <name type="scientific">Knipowitschia caucasica</name>
    <name type="common">Caucasian dwarf goby</name>
    <name type="synonym">Pomatoschistus caucasicus</name>
    <dbReference type="NCBI Taxonomy" id="637954"/>
    <lineage>
        <taxon>Eukaryota</taxon>
        <taxon>Metazoa</taxon>
        <taxon>Chordata</taxon>
        <taxon>Craniata</taxon>
        <taxon>Vertebrata</taxon>
        <taxon>Euteleostomi</taxon>
        <taxon>Actinopterygii</taxon>
        <taxon>Neopterygii</taxon>
        <taxon>Teleostei</taxon>
        <taxon>Neoteleostei</taxon>
        <taxon>Acanthomorphata</taxon>
        <taxon>Gobiaria</taxon>
        <taxon>Gobiiformes</taxon>
        <taxon>Gobioidei</taxon>
        <taxon>Gobiidae</taxon>
        <taxon>Gobiinae</taxon>
        <taxon>Knipowitschia</taxon>
    </lineage>
</organism>
<gene>
    <name evidence="1" type="ORF">KC01_LOCUS7888</name>
</gene>
<dbReference type="EMBL" id="OZ035834">
    <property type="protein sequence ID" value="CAL1576455.1"/>
    <property type="molecule type" value="Genomic_DNA"/>
</dbReference>
<evidence type="ECO:0000313" key="1">
    <source>
        <dbReference type="EMBL" id="CAL1576455.1"/>
    </source>
</evidence>
<proteinExistence type="predicted"/>
<dbReference type="Proteomes" id="UP001497482">
    <property type="component" value="Chromosome 12"/>
</dbReference>